<protein>
    <recommendedName>
        <fullName evidence="2">DUF4296 domain-containing protein</fullName>
    </recommendedName>
</protein>
<accession>A0A7V1LKC7</accession>
<name>A0A7V1LKC7_CALAY</name>
<evidence type="ECO:0000313" key="1">
    <source>
        <dbReference type="EMBL" id="HED09623.1"/>
    </source>
</evidence>
<feature type="non-terminal residue" evidence="1">
    <location>
        <position position="109"/>
    </location>
</feature>
<evidence type="ECO:0008006" key="2">
    <source>
        <dbReference type="Google" id="ProtNLM"/>
    </source>
</evidence>
<dbReference type="AlphaFoldDB" id="A0A7V1LKC7"/>
<reference evidence="1" key="1">
    <citation type="journal article" date="2020" name="mSystems">
        <title>Genome- and Community-Level Interaction Insights into Carbon Utilization and Element Cycling Functions of Hydrothermarchaeota in Hydrothermal Sediment.</title>
        <authorList>
            <person name="Zhou Z."/>
            <person name="Liu Y."/>
            <person name="Xu W."/>
            <person name="Pan J."/>
            <person name="Luo Z.H."/>
            <person name="Li M."/>
        </authorList>
    </citation>
    <scope>NUCLEOTIDE SEQUENCE [LARGE SCALE GENOMIC DNA]</scope>
    <source>
        <strain evidence="1">HyVt-456</strain>
    </source>
</reference>
<dbReference type="Proteomes" id="UP000886005">
    <property type="component" value="Unassembled WGS sequence"/>
</dbReference>
<sequence length="109" mass="13206">MKRVLFILNFIMLLVVAGSGQQTLNIFKHELPENILKNKLFSPEVEKNILEYGRLDPRIIYLYLEYLHLKFDKKTGDKENAFLWYLNDRVNETRRLRSKWLHKVKQEIK</sequence>
<organism evidence="1">
    <name type="scientific">Caldithrix abyssi</name>
    <dbReference type="NCBI Taxonomy" id="187145"/>
    <lineage>
        <taxon>Bacteria</taxon>
        <taxon>Pseudomonadati</taxon>
        <taxon>Calditrichota</taxon>
        <taxon>Calditrichia</taxon>
        <taxon>Calditrichales</taxon>
        <taxon>Calditrichaceae</taxon>
        <taxon>Caldithrix</taxon>
    </lineage>
</organism>
<proteinExistence type="predicted"/>
<dbReference type="EMBL" id="DRLD01000075">
    <property type="protein sequence ID" value="HED09623.1"/>
    <property type="molecule type" value="Genomic_DNA"/>
</dbReference>
<gene>
    <name evidence="1" type="ORF">ENJ10_02960</name>
</gene>
<comment type="caution">
    <text evidence="1">The sequence shown here is derived from an EMBL/GenBank/DDBJ whole genome shotgun (WGS) entry which is preliminary data.</text>
</comment>